<dbReference type="STRING" id="200324.A0A2N5VZZ4"/>
<evidence type="ECO:0000313" key="5">
    <source>
        <dbReference type="EMBL" id="PLW55571.1"/>
    </source>
</evidence>
<feature type="compositionally biased region" description="Basic and acidic residues" evidence="2">
    <location>
        <begin position="449"/>
        <end position="462"/>
    </location>
</feature>
<evidence type="ECO:0000313" key="6">
    <source>
        <dbReference type="Proteomes" id="UP000235388"/>
    </source>
</evidence>
<dbReference type="Pfam" id="PF09088">
    <property type="entry name" value="MIF4G_like"/>
    <property type="match status" value="1"/>
</dbReference>
<dbReference type="PANTHER" id="PTHR12412">
    <property type="entry name" value="CAP BINDING PROTEIN"/>
    <property type="match status" value="1"/>
</dbReference>
<feature type="region of interest" description="Disordered" evidence="2">
    <location>
        <begin position="1"/>
        <end position="68"/>
    </location>
</feature>
<feature type="region of interest" description="Disordered" evidence="2">
    <location>
        <begin position="919"/>
        <end position="951"/>
    </location>
</feature>
<keyword evidence="1" id="KW-0175">Coiled coil</keyword>
<feature type="domain" description="MIF4G-like type 2" evidence="4">
    <location>
        <begin position="621"/>
        <end position="980"/>
    </location>
</feature>
<evidence type="ECO:0008006" key="7">
    <source>
        <dbReference type="Google" id="ProtNLM"/>
    </source>
</evidence>
<evidence type="ECO:0000259" key="4">
    <source>
        <dbReference type="Pfam" id="PF09090"/>
    </source>
</evidence>
<dbReference type="GO" id="GO:0000339">
    <property type="term" value="F:RNA cap binding"/>
    <property type="evidence" value="ECO:0007669"/>
    <property type="project" value="InterPro"/>
</dbReference>
<gene>
    <name evidence="5" type="ORF">PCANC_02086</name>
</gene>
<keyword evidence="6" id="KW-1185">Reference proteome</keyword>
<name>A0A2N5VZZ4_9BASI</name>
<dbReference type="FunFam" id="1.25.40.180:FF:000063">
    <property type="entry name" value="Unplaced genomic scaffold supercont1.20, whole genome shotgun sequence"/>
    <property type="match status" value="1"/>
</dbReference>
<evidence type="ECO:0000259" key="3">
    <source>
        <dbReference type="Pfam" id="PF09088"/>
    </source>
</evidence>
<protein>
    <recommendedName>
        <fullName evidence="7">MIF4G domain-containing protein</fullName>
    </recommendedName>
</protein>
<sequence length="1059" mass="118493">MNNGHQDDREHNTTPNKRPRDSESNADYSSPRHHPSRRYNDRNPRDHQRRRTGGYNNGPPGQQRPASVAQQISDNFLKALWCFGDSERFDFRQEIPALVQRIDSHYSQLQLIDDILKAFRIAAAELPHKLPHLALLISFLSVPSSGEAAQNGDPTAPSIGVQIIRDLARTFQLHIDHRRWRSTRLYLHLFGHLHALSRPLVSSQSLLALLRAIFSATTDELTCTGARADECLRIVCEGLLRSNLLKSEIPEIKKEVSELVESIRVHMVVNRRLDRSIFNEPDSLSQYIDPIEELVAALDGVPNVDILPVLDEAFEPLLEQRIAASDAESAYPKPFDLPIVLLPPDVEEPGLEAHAPASKPDTLGNHPGPIPLDSKDRTNYLGVKLFMKLFSDNTVPNRAMANGVILRTLVNDVIDIFEVNRKECAKILLELPRWVGRGTFKTKASSSRPRPEENGDHAEEPVEASSERILEHLLLESILTSVFAIPTPPIRPVVYYHSLIVELCRLSPSTVAPALGKSVRRLYGGLGEVGPDAVTIRLEPEGIRRFAEWFGVHLSNFGFLWAWKDWMEISELPVSHPKWVFVSRVIELEIRLSYYDRIKETVPSAFLDAGLMPSDAPGPIFEYEDSAHRDYLAALDVVQLLKHKEPVSRLLDYLTKMQERLVTEGIQESAQDVTREVAIQALLNVGSRSFSHFLNILERYLELLKNLTNSPTARASLLQTVSKFWRKNVQFELIVIDKLLEYRVVDPIDSLRHSFETYKSSQWSELQFWDGLKLTIEKVARRVKASRAKLAQLKKDHEDLRDRQRAAGGEVLETGHVTANMTDLNMKEGTDGEEGKNSGGGSKKDGESMQEEGVTVGSAQQQEELEALRRGEIAATEKELEANLAEQVVVLAEAIGRFSRARSDAEDLLNKEQEAAAAAAATAAAGEGGGATAEAEGEKAPTEEKEVALRKAPSKSTAFWKAWWLRGWCRELYRLFGPEISAQFEQIMERLDHRTPPAGEHGLDDAHKAAPDDALLPLANGALNVGDKVREELRVAKDWVDTVGLQSIERADGHSNSPM</sequence>
<proteinExistence type="predicted"/>
<comment type="caution">
    <text evidence="5">The sequence shown here is derived from an EMBL/GenBank/DDBJ whole genome shotgun (WGS) entry which is preliminary data.</text>
</comment>
<dbReference type="Proteomes" id="UP000235388">
    <property type="component" value="Unassembled WGS sequence"/>
</dbReference>
<feature type="region of interest" description="Disordered" evidence="2">
    <location>
        <begin position="440"/>
        <end position="462"/>
    </location>
</feature>
<dbReference type="InterPro" id="IPR015172">
    <property type="entry name" value="MIF4G-like_typ-1"/>
</dbReference>
<dbReference type="GO" id="GO:0005846">
    <property type="term" value="C:nuclear cap binding complex"/>
    <property type="evidence" value="ECO:0007669"/>
    <property type="project" value="InterPro"/>
</dbReference>
<accession>A0A2N5VZZ4</accession>
<dbReference type="OrthoDB" id="10252707at2759"/>
<dbReference type="Gene3D" id="1.25.40.180">
    <property type="match status" value="3"/>
</dbReference>
<feature type="compositionally biased region" description="Basic and acidic residues" evidence="2">
    <location>
        <begin position="936"/>
        <end position="949"/>
    </location>
</feature>
<dbReference type="EMBL" id="PGCJ01000031">
    <property type="protein sequence ID" value="PLW55571.1"/>
    <property type="molecule type" value="Genomic_DNA"/>
</dbReference>
<feature type="domain" description="MIF4G-like type 1" evidence="3">
    <location>
        <begin position="396"/>
        <end position="603"/>
    </location>
</feature>
<dbReference type="InterPro" id="IPR027159">
    <property type="entry name" value="CBP80"/>
</dbReference>
<dbReference type="InterPro" id="IPR016024">
    <property type="entry name" value="ARM-type_fold"/>
</dbReference>
<feature type="region of interest" description="Disordered" evidence="2">
    <location>
        <begin position="350"/>
        <end position="372"/>
    </location>
</feature>
<dbReference type="GO" id="GO:0003729">
    <property type="term" value="F:mRNA binding"/>
    <property type="evidence" value="ECO:0007669"/>
    <property type="project" value="TreeGrafter"/>
</dbReference>
<dbReference type="GO" id="GO:0000184">
    <property type="term" value="P:nuclear-transcribed mRNA catabolic process, nonsense-mediated decay"/>
    <property type="evidence" value="ECO:0007669"/>
    <property type="project" value="TreeGrafter"/>
</dbReference>
<dbReference type="AlphaFoldDB" id="A0A2N5VZZ4"/>
<evidence type="ECO:0000256" key="1">
    <source>
        <dbReference type="SAM" id="Coils"/>
    </source>
</evidence>
<dbReference type="GO" id="GO:0006406">
    <property type="term" value="P:mRNA export from nucleus"/>
    <property type="evidence" value="ECO:0007669"/>
    <property type="project" value="InterPro"/>
</dbReference>
<dbReference type="InterPro" id="IPR015174">
    <property type="entry name" value="MIF4G-like_typ-2"/>
</dbReference>
<dbReference type="PANTHER" id="PTHR12412:SF2">
    <property type="entry name" value="NUCLEAR CAP-BINDING PROTEIN SUBUNIT 1"/>
    <property type="match status" value="1"/>
</dbReference>
<feature type="coiled-coil region" evidence="1">
    <location>
        <begin position="776"/>
        <end position="803"/>
    </location>
</feature>
<dbReference type="Pfam" id="PF09090">
    <property type="entry name" value="MIF4G_like_2"/>
    <property type="match status" value="1"/>
</dbReference>
<organism evidence="5 6">
    <name type="scientific">Puccinia coronata f. sp. avenae</name>
    <dbReference type="NCBI Taxonomy" id="200324"/>
    <lineage>
        <taxon>Eukaryota</taxon>
        <taxon>Fungi</taxon>
        <taxon>Dikarya</taxon>
        <taxon>Basidiomycota</taxon>
        <taxon>Pucciniomycotina</taxon>
        <taxon>Pucciniomycetes</taxon>
        <taxon>Pucciniales</taxon>
        <taxon>Pucciniaceae</taxon>
        <taxon>Puccinia</taxon>
    </lineage>
</organism>
<dbReference type="GO" id="GO:0005634">
    <property type="term" value="C:nucleus"/>
    <property type="evidence" value="ECO:0007669"/>
    <property type="project" value="TreeGrafter"/>
</dbReference>
<reference evidence="5 6" key="1">
    <citation type="submission" date="2017-11" db="EMBL/GenBank/DDBJ databases">
        <title>De novo assembly and phasing of dikaryotic genomes from two isolates of Puccinia coronata f. sp. avenae, the causal agent of oat crown rust.</title>
        <authorList>
            <person name="Miller M.E."/>
            <person name="Zhang Y."/>
            <person name="Omidvar V."/>
            <person name="Sperschneider J."/>
            <person name="Schwessinger B."/>
            <person name="Raley C."/>
            <person name="Palmer J.M."/>
            <person name="Garnica D."/>
            <person name="Upadhyaya N."/>
            <person name="Rathjen J."/>
            <person name="Taylor J.M."/>
            <person name="Park R.F."/>
            <person name="Dodds P.N."/>
            <person name="Hirsch C.D."/>
            <person name="Kianian S.F."/>
            <person name="Figueroa M."/>
        </authorList>
    </citation>
    <scope>NUCLEOTIDE SEQUENCE [LARGE SCALE GENOMIC DNA]</scope>
    <source>
        <strain evidence="5">12NC29</strain>
    </source>
</reference>
<feature type="region of interest" description="Disordered" evidence="2">
    <location>
        <begin position="806"/>
        <end position="863"/>
    </location>
</feature>
<evidence type="ECO:0000256" key="2">
    <source>
        <dbReference type="SAM" id="MobiDB-lite"/>
    </source>
</evidence>
<dbReference type="SUPFAM" id="SSF48371">
    <property type="entry name" value="ARM repeat"/>
    <property type="match status" value="3"/>
</dbReference>
<feature type="compositionally biased region" description="Basic and acidic residues" evidence="2">
    <location>
        <begin position="825"/>
        <end position="847"/>
    </location>
</feature>
<feature type="compositionally biased region" description="Basic and acidic residues" evidence="2">
    <location>
        <begin position="1"/>
        <end position="23"/>
    </location>
</feature>